<gene>
    <name evidence="1" type="ORF">A3C15_00030</name>
</gene>
<organism evidence="1 2">
    <name type="scientific">Candidatus Magasanikbacteria bacterium RIFCSPHIGHO2_02_FULL_50_9b</name>
    <dbReference type="NCBI Taxonomy" id="1798682"/>
    <lineage>
        <taxon>Bacteria</taxon>
        <taxon>Candidatus Magasanikiibacteriota</taxon>
    </lineage>
</organism>
<dbReference type="STRING" id="1798682.A3C15_00030"/>
<accession>A0A1F6M6Y8</accession>
<evidence type="ECO:0000313" key="2">
    <source>
        <dbReference type="Proteomes" id="UP000176532"/>
    </source>
</evidence>
<dbReference type="EMBL" id="MFQD01000047">
    <property type="protein sequence ID" value="OGH67422.1"/>
    <property type="molecule type" value="Genomic_DNA"/>
</dbReference>
<dbReference type="AlphaFoldDB" id="A0A1F6M6Y8"/>
<dbReference type="Proteomes" id="UP000176532">
    <property type="component" value="Unassembled WGS sequence"/>
</dbReference>
<protein>
    <recommendedName>
        <fullName evidence="3">Lipoprotein</fullName>
    </recommendedName>
</protein>
<sequence>MKSKIFLVTLGIFALVGAGCERPAARLNEKTQAGAGAQNKSAGAELITRESIKLSEAELFLRSRDDVAPGQAEVTNQTLFAKTTDGQIVEIVADVHTALKGELKPDEYLVQQKNTPPTSRYTYFTASGGGALKPTGFFAFDKEQKVFDQAVTVARIANTNALIPPQLSSDGRRVALFIQAEIEQKKSATVVYFGDLVTGAVSHRYVLADTHKLSYPSTKWISTTEFKVGLEKADEGDDDTISGKPFDVVNIDVRTVPSALAASANYAWDAVVGALFGMQEDGYEIAAVPFWSIVDEIQDIFETTPFPTLIAHKVNGVNADSPYVFLTGPVGMGDEYLIAVYDKTAHQYLKEPQVPESFRKSSPDSWAVSPEGDRIAVMTPQSLASTSAEKVVLIDLMKLNGEKTVMIATEIEPPQTLVARFVYVGGTDASGREYGKGAWLTNNKFSFEVFTAGKPRPVAGTKQTEIKNKRVKTGVLEFKD</sequence>
<proteinExistence type="predicted"/>
<evidence type="ECO:0008006" key="3">
    <source>
        <dbReference type="Google" id="ProtNLM"/>
    </source>
</evidence>
<evidence type="ECO:0000313" key="1">
    <source>
        <dbReference type="EMBL" id="OGH67422.1"/>
    </source>
</evidence>
<name>A0A1F6M6Y8_9BACT</name>
<reference evidence="1 2" key="1">
    <citation type="journal article" date="2016" name="Nat. Commun.">
        <title>Thousands of microbial genomes shed light on interconnected biogeochemical processes in an aquifer system.</title>
        <authorList>
            <person name="Anantharaman K."/>
            <person name="Brown C.T."/>
            <person name="Hug L.A."/>
            <person name="Sharon I."/>
            <person name="Castelle C.J."/>
            <person name="Probst A.J."/>
            <person name="Thomas B.C."/>
            <person name="Singh A."/>
            <person name="Wilkins M.J."/>
            <person name="Karaoz U."/>
            <person name="Brodie E.L."/>
            <person name="Williams K.H."/>
            <person name="Hubbard S.S."/>
            <person name="Banfield J.F."/>
        </authorList>
    </citation>
    <scope>NUCLEOTIDE SEQUENCE [LARGE SCALE GENOMIC DNA]</scope>
</reference>
<dbReference type="PROSITE" id="PS51257">
    <property type="entry name" value="PROKAR_LIPOPROTEIN"/>
    <property type="match status" value="1"/>
</dbReference>
<comment type="caution">
    <text evidence="1">The sequence shown here is derived from an EMBL/GenBank/DDBJ whole genome shotgun (WGS) entry which is preliminary data.</text>
</comment>